<evidence type="ECO:0008006" key="4">
    <source>
        <dbReference type="Google" id="ProtNLM"/>
    </source>
</evidence>
<dbReference type="AlphaFoldDB" id="A0A6L5JUY2"/>
<dbReference type="PANTHER" id="PTHR39327">
    <property type="match status" value="1"/>
</dbReference>
<dbReference type="OrthoDB" id="5401788at2"/>
<dbReference type="EMBL" id="WIXJ01000002">
    <property type="protein sequence ID" value="MQY51019.1"/>
    <property type="molecule type" value="Genomic_DNA"/>
</dbReference>
<evidence type="ECO:0000313" key="3">
    <source>
        <dbReference type="Proteomes" id="UP000480275"/>
    </source>
</evidence>
<dbReference type="Gene3D" id="3.10.620.30">
    <property type="match status" value="1"/>
</dbReference>
<dbReference type="InterPro" id="IPR038765">
    <property type="entry name" value="Papain-like_cys_pep_sf"/>
</dbReference>
<evidence type="ECO:0000256" key="1">
    <source>
        <dbReference type="SAM" id="SignalP"/>
    </source>
</evidence>
<proteinExistence type="predicted"/>
<protein>
    <recommendedName>
        <fullName evidence="4">Transglutaminase</fullName>
    </recommendedName>
</protein>
<organism evidence="2 3">
    <name type="scientific">Rhodocyclus tenuis</name>
    <name type="common">Rhodospirillum tenue</name>
    <dbReference type="NCBI Taxonomy" id="1066"/>
    <lineage>
        <taxon>Bacteria</taxon>
        <taxon>Pseudomonadati</taxon>
        <taxon>Pseudomonadota</taxon>
        <taxon>Betaproteobacteria</taxon>
        <taxon>Rhodocyclales</taxon>
        <taxon>Rhodocyclaceae</taxon>
        <taxon>Rhodocyclus</taxon>
    </lineage>
</organism>
<keyword evidence="1" id="KW-0732">Signal</keyword>
<name>A0A6L5JUY2_RHOTE</name>
<gene>
    <name evidence="2" type="ORF">GHK24_04395</name>
</gene>
<reference evidence="2 3" key="1">
    <citation type="submission" date="2019-10" db="EMBL/GenBank/DDBJ databases">
        <title>Whole-genome sequence of the purple nonsulfur photosynthetic bacterium Rhodocyclus tenuis.</title>
        <authorList>
            <person name="Kyndt J.A."/>
            <person name="Meyer T.E."/>
        </authorList>
    </citation>
    <scope>NUCLEOTIDE SEQUENCE [LARGE SCALE GENOMIC DNA]</scope>
    <source>
        <strain evidence="2 3">DSM 110</strain>
    </source>
</reference>
<dbReference type="Pfam" id="PF06035">
    <property type="entry name" value="Peptidase_C93"/>
    <property type="match status" value="1"/>
</dbReference>
<accession>A0A6L5JUY2</accession>
<dbReference type="InterPro" id="IPR010319">
    <property type="entry name" value="Transglutaminase-like_Cys_pept"/>
</dbReference>
<sequence length="209" mass="23327">MSPRRACVVIALGLIAHTHTATAYLDQPSPGLLRYAATRFGPPAPPRILHWQHERAPSDIGSLGQLAAINAKANAIPPVSDLEHWQQAEYWATPLEFVASNGGDCEDYAIAKYFALRDAGVPSERLRMTYVRALNGSRIENHMVLAYYATSGGEPLILDNLNPRVLPVSERPDLIPVFSFNDDDVRRDGIPMVRRWKDLRQRMQSEGEL</sequence>
<comment type="caution">
    <text evidence="2">The sequence shown here is derived from an EMBL/GenBank/DDBJ whole genome shotgun (WGS) entry which is preliminary data.</text>
</comment>
<feature type="signal peptide" evidence="1">
    <location>
        <begin position="1"/>
        <end position="23"/>
    </location>
</feature>
<dbReference type="SUPFAM" id="SSF54001">
    <property type="entry name" value="Cysteine proteinases"/>
    <property type="match status" value="1"/>
</dbReference>
<evidence type="ECO:0000313" key="2">
    <source>
        <dbReference type="EMBL" id="MQY51019.1"/>
    </source>
</evidence>
<feature type="chain" id="PRO_5026671751" description="Transglutaminase" evidence="1">
    <location>
        <begin position="24"/>
        <end position="209"/>
    </location>
</feature>
<dbReference type="PANTHER" id="PTHR39327:SF1">
    <property type="entry name" value="BLR5470 PROTEIN"/>
    <property type="match status" value="1"/>
</dbReference>
<dbReference type="Proteomes" id="UP000480275">
    <property type="component" value="Unassembled WGS sequence"/>
</dbReference>